<reference evidence="3" key="1">
    <citation type="submission" date="2023-10" db="EMBL/GenBank/DDBJ databases">
        <authorList>
            <person name="Chen Y."/>
            <person name="Shah S."/>
            <person name="Dougan E. K."/>
            <person name="Thang M."/>
            <person name="Chan C."/>
        </authorList>
    </citation>
    <scope>NUCLEOTIDE SEQUENCE [LARGE SCALE GENOMIC DNA]</scope>
</reference>
<gene>
    <name evidence="3" type="ORF">PCOR1329_LOCUS50977</name>
</gene>
<dbReference type="EMBL" id="CAUYUJ010016175">
    <property type="protein sequence ID" value="CAK0862612.1"/>
    <property type="molecule type" value="Genomic_DNA"/>
</dbReference>
<keyword evidence="4" id="KW-1185">Reference proteome</keyword>
<feature type="non-terminal residue" evidence="3">
    <location>
        <position position="1"/>
    </location>
</feature>
<feature type="coiled-coil region" evidence="1">
    <location>
        <begin position="315"/>
        <end position="367"/>
    </location>
</feature>
<feature type="region of interest" description="Disordered" evidence="2">
    <location>
        <begin position="72"/>
        <end position="99"/>
    </location>
</feature>
<evidence type="ECO:0000256" key="2">
    <source>
        <dbReference type="SAM" id="MobiDB-lite"/>
    </source>
</evidence>
<comment type="caution">
    <text evidence="3">The sequence shown here is derived from an EMBL/GenBank/DDBJ whole genome shotgun (WGS) entry which is preliminary data.</text>
</comment>
<feature type="non-terminal residue" evidence="3">
    <location>
        <position position="481"/>
    </location>
</feature>
<evidence type="ECO:0000313" key="4">
    <source>
        <dbReference type="Proteomes" id="UP001189429"/>
    </source>
</evidence>
<feature type="compositionally biased region" description="Basic and acidic residues" evidence="2">
    <location>
        <begin position="74"/>
        <end position="99"/>
    </location>
</feature>
<name>A0ABN9US25_9DINO</name>
<accession>A0ABN9US25</accession>
<dbReference type="Proteomes" id="UP001189429">
    <property type="component" value="Unassembled WGS sequence"/>
</dbReference>
<evidence type="ECO:0000313" key="3">
    <source>
        <dbReference type="EMBL" id="CAK0862612.1"/>
    </source>
</evidence>
<organism evidence="3 4">
    <name type="scientific">Prorocentrum cordatum</name>
    <dbReference type="NCBI Taxonomy" id="2364126"/>
    <lineage>
        <taxon>Eukaryota</taxon>
        <taxon>Sar</taxon>
        <taxon>Alveolata</taxon>
        <taxon>Dinophyceae</taxon>
        <taxon>Prorocentrales</taxon>
        <taxon>Prorocentraceae</taxon>
        <taxon>Prorocentrum</taxon>
    </lineage>
</organism>
<evidence type="ECO:0000256" key="1">
    <source>
        <dbReference type="SAM" id="Coils"/>
    </source>
</evidence>
<sequence>AAQAQARASEAAARGALGAAELERRAGDLAAEAERQRRAALAAEEQASAARRAAEEEAQVARRLAAEAEAALRAAEEEARRVEAHREAEESAARQRAEDDLRTAAELEVLCTHLELHLPDHSYGAMLQVLKDHVAKGLAAEAEAQAAAAVSSEGSAEAAGEQAAAGAGGCDQKSLQAPVAAAAPAAAETCRAAWAAEAAEGAAAVAAEGQQAAGLAAPAAAEGGGAAGAAGEAGEADEARERDVFAQIGATVIREKSDRWPADGAACGAAAAAAGQVAAADQVDSFADSAASRHQSLGRELAAKREALGGRRAELRAAEAAHAEAAARLGAAEEAARPDAKLKQDGLAKANSDMQGLMRDIDELKVLLSDFSGIKSEVSGKKTPGTVYSALDSRLKNAGVEQDLIHSLGLVLQRRRRMKGDMKVIDSVEEKLTSRGKTQGFLLANVKKEVARCEKAVADVASASELRAKELRGFADALAAR</sequence>
<feature type="region of interest" description="Disordered" evidence="2">
    <location>
        <begin position="34"/>
        <end position="55"/>
    </location>
</feature>
<feature type="compositionally biased region" description="Low complexity" evidence="2">
    <location>
        <begin position="39"/>
        <end position="51"/>
    </location>
</feature>
<proteinExistence type="predicted"/>
<keyword evidence="1" id="KW-0175">Coiled coil</keyword>
<protein>
    <submittedName>
        <fullName evidence="3">Uncharacterized protein</fullName>
    </submittedName>
</protein>